<gene>
    <name evidence="1" type="ORF">CEXT_91101</name>
</gene>
<reference evidence="1 2" key="1">
    <citation type="submission" date="2021-06" db="EMBL/GenBank/DDBJ databases">
        <title>Caerostris extrusa draft genome.</title>
        <authorList>
            <person name="Kono N."/>
            <person name="Arakawa K."/>
        </authorList>
    </citation>
    <scope>NUCLEOTIDE SEQUENCE [LARGE SCALE GENOMIC DNA]</scope>
</reference>
<dbReference type="AlphaFoldDB" id="A0AAV4R6G3"/>
<proteinExistence type="predicted"/>
<dbReference type="Proteomes" id="UP001054945">
    <property type="component" value="Unassembled WGS sequence"/>
</dbReference>
<evidence type="ECO:0000313" key="1">
    <source>
        <dbReference type="EMBL" id="GIY15977.1"/>
    </source>
</evidence>
<organism evidence="1 2">
    <name type="scientific">Caerostris extrusa</name>
    <name type="common">Bark spider</name>
    <name type="synonym">Caerostris bankana</name>
    <dbReference type="NCBI Taxonomy" id="172846"/>
    <lineage>
        <taxon>Eukaryota</taxon>
        <taxon>Metazoa</taxon>
        <taxon>Ecdysozoa</taxon>
        <taxon>Arthropoda</taxon>
        <taxon>Chelicerata</taxon>
        <taxon>Arachnida</taxon>
        <taxon>Araneae</taxon>
        <taxon>Araneomorphae</taxon>
        <taxon>Entelegynae</taxon>
        <taxon>Araneoidea</taxon>
        <taxon>Araneidae</taxon>
        <taxon>Caerostris</taxon>
    </lineage>
</organism>
<comment type="caution">
    <text evidence="1">The sequence shown here is derived from an EMBL/GenBank/DDBJ whole genome shotgun (WGS) entry which is preliminary data.</text>
</comment>
<protein>
    <submittedName>
        <fullName evidence="1">Uncharacterized protein</fullName>
    </submittedName>
</protein>
<accession>A0AAV4R6G3</accession>
<keyword evidence="2" id="KW-1185">Reference proteome</keyword>
<dbReference type="EMBL" id="BPLR01007314">
    <property type="protein sequence ID" value="GIY15977.1"/>
    <property type="molecule type" value="Genomic_DNA"/>
</dbReference>
<sequence length="84" mass="9689">MRQTFENDGMNGRIIIEHSVKKIITDIESNNVMEEVLNTRDVMRQTFDNDGVNGRIIIEHSVKKVIIDIESNNVMEEVLNTRTS</sequence>
<evidence type="ECO:0000313" key="2">
    <source>
        <dbReference type="Proteomes" id="UP001054945"/>
    </source>
</evidence>
<name>A0AAV4R6G3_CAEEX</name>